<dbReference type="SMART" id="SM00052">
    <property type="entry name" value="EAL"/>
    <property type="match status" value="1"/>
</dbReference>
<dbReference type="Proteomes" id="UP000282818">
    <property type="component" value="Unassembled WGS sequence"/>
</dbReference>
<dbReference type="GO" id="GO:0071111">
    <property type="term" value="F:cyclic-guanylate-specific phosphodiesterase activity"/>
    <property type="evidence" value="ECO:0007669"/>
    <property type="project" value="InterPro"/>
</dbReference>
<dbReference type="SUPFAM" id="SSF55073">
    <property type="entry name" value="Nucleotide cyclase"/>
    <property type="match status" value="1"/>
</dbReference>
<dbReference type="SUPFAM" id="SSF141868">
    <property type="entry name" value="EAL domain-like"/>
    <property type="match status" value="1"/>
</dbReference>
<dbReference type="Pfam" id="PF00563">
    <property type="entry name" value="EAL"/>
    <property type="match status" value="1"/>
</dbReference>
<dbReference type="Pfam" id="PF00990">
    <property type="entry name" value="GGDEF"/>
    <property type="match status" value="1"/>
</dbReference>
<proteinExistence type="predicted"/>
<dbReference type="RefSeq" id="WP_127693566.1">
    <property type="nucleotide sequence ID" value="NZ_SACQ01000002.1"/>
</dbReference>
<dbReference type="InterPro" id="IPR029787">
    <property type="entry name" value="Nucleotide_cyclase"/>
</dbReference>
<feature type="domain" description="EAL" evidence="1">
    <location>
        <begin position="307"/>
        <end position="561"/>
    </location>
</feature>
<dbReference type="PANTHER" id="PTHR33121:SF70">
    <property type="entry name" value="SIGNALING PROTEIN YKOW"/>
    <property type="match status" value="1"/>
</dbReference>
<dbReference type="InterPro" id="IPR035919">
    <property type="entry name" value="EAL_sf"/>
</dbReference>
<accession>A0A437QB19</accession>
<dbReference type="CDD" id="cd01948">
    <property type="entry name" value="EAL"/>
    <property type="match status" value="1"/>
</dbReference>
<dbReference type="AlphaFoldDB" id="A0A437QB19"/>
<sequence>MRYSKTRPIKILVLAESLPSQLALQPLLNHPDLQVNFYPELSALTSAATDIRPHLILLQQPPHQVLHHLARYQGVFELPYTPLIVIDHQIDNQQGERLLEAGFADFISLQDLTEESLLRSFRLLTQAQIKESEVAYLRESDQLTKVWNRGAFNQALGQGCSSGEAVALLTIDVDRLREFNRRLGYCAGDAIIRELCNRLLVCTPRHPLYRIGSDEFAIVLRAENAEKVRRKADRMLEEMVGMLHQDFDILGEVDVVSTSIGVAIGTACQPDELITQAALASEKAKQLPGCSYTFYEEKLPPNEPPAPSVLAADIWTALKLSQFELYYQPRIDLASGQIVGAEALMRWNHPERGLIMPDDFIPVSEHTGQIVPMGFWAIMQAGRDLKTLHSNGLRLEKLGINLSFRQFQNDTLAETIKRIVSLENIDTNILEFELTESSLFSDDLHVKHSVDQLCSTGIDFSLDDFGTGYSSFSLLQKLPVSTLKIDRSFVAGLPDNSGDAEIVRAIISLARNMKKRVIAEGVETEQQLAFLREHQCDQAQGFLYSKPVPLPAFMKMLRASASAHL</sequence>
<protein>
    <submittedName>
        <fullName evidence="3">Bifunctional diguanylate cyclase/phosphodiesterase</fullName>
    </submittedName>
</protein>
<dbReference type="PROSITE" id="PS50887">
    <property type="entry name" value="GGDEF"/>
    <property type="match status" value="1"/>
</dbReference>
<dbReference type="Gene3D" id="3.30.70.270">
    <property type="match status" value="1"/>
</dbReference>
<evidence type="ECO:0000259" key="2">
    <source>
        <dbReference type="PROSITE" id="PS50887"/>
    </source>
</evidence>
<gene>
    <name evidence="3" type="ORF">EOE65_06940</name>
</gene>
<dbReference type="InterPro" id="IPR050706">
    <property type="entry name" value="Cyclic-di-GMP_PDE-like"/>
</dbReference>
<dbReference type="PANTHER" id="PTHR33121">
    <property type="entry name" value="CYCLIC DI-GMP PHOSPHODIESTERASE PDEF"/>
    <property type="match status" value="1"/>
</dbReference>
<dbReference type="InterPro" id="IPR001633">
    <property type="entry name" value="EAL_dom"/>
</dbReference>
<evidence type="ECO:0000313" key="3">
    <source>
        <dbReference type="EMBL" id="RVU31707.1"/>
    </source>
</evidence>
<dbReference type="InterPro" id="IPR043128">
    <property type="entry name" value="Rev_trsase/Diguanyl_cyclase"/>
</dbReference>
<name>A0A437QB19_9GAMM</name>
<organism evidence="3 4">
    <name type="scientific">Neptunomonas marina</name>
    <dbReference type="NCBI Taxonomy" id="1815562"/>
    <lineage>
        <taxon>Bacteria</taxon>
        <taxon>Pseudomonadati</taxon>
        <taxon>Pseudomonadota</taxon>
        <taxon>Gammaproteobacteria</taxon>
        <taxon>Oceanospirillales</taxon>
        <taxon>Oceanospirillaceae</taxon>
        <taxon>Neptunomonas</taxon>
    </lineage>
</organism>
<comment type="caution">
    <text evidence="3">The sequence shown here is derived from an EMBL/GenBank/DDBJ whole genome shotgun (WGS) entry which is preliminary data.</text>
</comment>
<dbReference type="CDD" id="cd01949">
    <property type="entry name" value="GGDEF"/>
    <property type="match status" value="1"/>
</dbReference>
<dbReference type="SMART" id="SM00267">
    <property type="entry name" value="GGDEF"/>
    <property type="match status" value="1"/>
</dbReference>
<keyword evidence="4" id="KW-1185">Reference proteome</keyword>
<feature type="domain" description="GGDEF" evidence="2">
    <location>
        <begin position="164"/>
        <end position="297"/>
    </location>
</feature>
<dbReference type="NCBIfam" id="TIGR00254">
    <property type="entry name" value="GGDEF"/>
    <property type="match status" value="1"/>
</dbReference>
<dbReference type="Gene3D" id="3.20.20.450">
    <property type="entry name" value="EAL domain"/>
    <property type="match status" value="1"/>
</dbReference>
<evidence type="ECO:0000259" key="1">
    <source>
        <dbReference type="PROSITE" id="PS50883"/>
    </source>
</evidence>
<dbReference type="PROSITE" id="PS50883">
    <property type="entry name" value="EAL"/>
    <property type="match status" value="1"/>
</dbReference>
<evidence type="ECO:0000313" key="4">
    <source>
        <dbReference type="Proteomes" id="UP000282818"/>
    </source>
</evidence>
<reference evidence="3 4" key="1">
    <citation type="submission" date="2019-01" db="EMBL/GenBank/DDBJ databases">
        <authorList>
            <person name="Chen W.-M."/>
        </authorList>
    </citation>
    <scope>NUCLEOTIDE SEQUENCE [LARGE SCALE GENOMIC DNA]</scope>
    <source>
        <strain evidence="3 4">HPM-16</strain>
    </source>
</reference>
<dbReference type="InterPro" id="IPR000160">
    <property type="entry name" value="GGDEF_dom"/>
</dbReference>
<dbReference type="EMBL" id="SACQ01000002">
    <property type="protein sequence ID" value="RVU31707.1"/>
    <property type="molecule type" value="Genomic_DNA"/>
</dbReference>